<keyword evidence="2" id="KW-1185">Reference proteome</keyword>
<dbReference type="Gramene" id="PRQ23546">
    <property type="protein sequence ID" value="PRQ23546"/>
    <property type="gene ID" value="RchiOBHm_Chr6g0262561"/>
</dbReference>
<gene>
    <name evidence="1" type="ORF">RchiOBHm_Chr6g0262561</name>
</gene>
<dbReference type="EMBL" id="PDCK01000044">
    <property type="protein sequence ID" value="PRQ23546.1"/>
    <property type="molecule type" value="Genomic_DNA"/>
</dbReference>
<protein>
    <submittedName>
        <fullName evidence="1">Uncharacterized protein</fullName>
    </submittedName>
</protein>
<organism evidence="1 2">
    <name type="scientific">Rosa chinensis</name>
    <name type="common">China rose</name>
    <dbReference type="NCBI Taxonomy" id="74649"/>
    <lineage>
        <taxon>Eukaryota</taxon>
        <taxon>Viridiplantae</taxon>
        <taxon>Streptophyta</taxon>
        <taxon>Embryophyta</taxon>
        <taxon>Tracheophyta</taxon>
        <taxon>Spermatophyta</taxon>
        <taxon>Magnoliopsida</taxon>
        <taxon>eudicotyledons</taxon>
        <taxon>Gunneridae</taxon>
        <taxon>Pentapetalae</taxon>
        <taxon>rosids</taxon>
        <taxon>fabids</taxon>
        <taxon>Rosales</taxon>
        <taxon>Rosaceae</taxon>
        <taxon>Rosoideae</taxon>
        <taxon>Rosoideae incertae sedis</taxon>
        <taxon>Rosa</taxon>
    </lineage>
</organism>
<accession>A0A2P6PNQ8</accession>
<name>A0A2P6PNQ8_ROSCH</name>
<comment type="caution">
    <text evidence="1">The sequence shown here is derived from an EMBL/GenBank/DDBJ whole genome shotgun (WGS) entry which is preliminary data.</text>
</comment>
<dbReference type="AlphaFoldDB" id="A0A2P6PNQ8"/>
<evidence type="ECO:0000313" key="2">
    <source>
        <dbReference type="Proteomes" id="UP000238479"/>
    </source>
</evidence>
<evidence type="ECO:0000313" key="1">
    <source>
        <dbReference type="EMBL" id="PRQ23546.1"/>
    </source>
</evidence>
<sequence length="56" mass="6713">MRMKRVTKKMDMTIVRHKMLVVTLIFNKTTTARHKMLVACFISKMTSMFHQRRLGE</sequence>
<proteinExistence type="predicted"/>
<reference evidence="1 2" key="1">
    <citation type="journal article" date="2018" name="Nat. Genet.">
        <title>The Rosa genome provides new insights in the design of modern roses.</title>
        <authorList>
            <person name="Bendahmane M."/>
        </authorList>
    </citation>
    <scope>NUCLEOTIDE SEQUENCE [LARGE SCALE GENOMIC DNA]</scope>
    <source>
        <strain evidence="2">cv. Old Blush</strain>
    </source>
</reference>
<dbReference type="Proteomes" id="UP000238479">
    <property type="component" value="Chromosome 6"/>
</dbReference>